<dbReference type="Proteomes" id="UP001549920">
    <property type="component" value="Unassembled WGS sequence"/>
</dbReference>
<feature type="transmembrane region" description="Helical" evidence="11">
    <location>
        <begin position="25"/>
        <end position="42"/>
    </location>
</feature>
<dbReference type="Pfam" id="PF02466">
    <property type="entry name" value="Tim17"/>
    <property type="match status" value="1"/>
</dbReference>
<comment type="caution">
    <text evidence="12">The sequence shown here is derived from an EMBL/GenBank/DDBJ whole genome shotgun (WGS) entry which is preliminary data.</text>
</comment>
<keyword evidence="5" id="KW-0999">Mitochondrion inner membrane</keyword>
<reference evidence="14 15" key="1">
    <citation type="submission" date="2024-06" db="EMBL/GenBank/DDBJ databases">
        <title>A chromosome-level genome assembly of beet webworm, Loxostege sticticalis.</title>
        <authorList>
            <person name="Zhang Y."/>
        </authorList>
    </citation>
    <scope>NUCLEOTIDE SEQUENCE [LARGE SCALE GENOMIC DNA]</scope>
    <source>
        <strain evidence="13">AQ026</strain>
        <strain evidence="12">AQ028</strain>
        <tissue evidence="12">Male pupae</tissue>
        <tissue evidence="13">Whole body</tissue>
    </source>
</reference>
<evidence type="ECO:0000256" key="1">
    <source>
        <dbReference type="ARBA" id="ARBA00004292"/>
    </source>
</evidence>
<evidence type="ECO:0000313" key="15">
    <source>
        <dbReference type="Proteomes" id="UP001549921"/>
    </source>
</evidence>
<dbReference type="Proteomes" id="UP001549921">
    <property type="component" value="Unassembled WGS sequence"/>
</dbReference>
<dbReference type="InterPro" id="IPR039205">
    <property type="entry name" value="NDUFA11"/>
</dbReference>
<evidence type="ECO:0000256" key="11">
    <source>
        <dbReference type="SAM" id="Phobius"/>
    </source>
</evidence>
<evidence type="ECO:0000256" key="7">
    <source>
        <dbReference type="ARBA" id="ARBA00023128"/>
    </source>
</evidence>
<comment type="similarity">
    <text evidence="2">Belongs to the complex I NDUFA11 subunit family.</text>
</comment>
<proteinExistence type="inferred from homology"/>
<dbReference type="AlphaFoldDB" id="A0ABD0SQK0"/>
<evidence type="ECO:0000256" key="2">
    <source>
        <dbReference type="ARBA" id="ARBA00008699"/>
    </source>
</evidence>
<dbReference type="PANTHER" id="PTHR21382:SF1">
    <property type="entry name" value="NADH DEHYDROGENASE [UBIQUINONE] 1 ALPHA SUBCOMPLEX SUBUNIT 11"/>
    <property type="match status" value="1"/>
</dbReference>
<dbReference type="PANTHER" id="PTHR21382">
    <property type="entry name" value="NADH-UBIQUINONE OXIDOREDUCTASE SUBUNIT"/>
    <property type="match status" value="1"/>
</dbReference>
<name>A0ABD0SQK0_LOXSC</name>
<evidence type="ECO:0000256" key="5">
    <source>
        <dbReference type="ARBA" id="ARBA00022792"/>
    </source>
</evidence>
<evidence type="ECO:0000313" key="14">
    <source>
        <dbReference type="Proteomes" id="UP001549920"/>
    </source>
</evidence>
<keyword evidence="8 11" id="KW-0472">Membrane</keyword>
<comment type="subcellular location">
    <subcellularLocation>
        <location evidence="1">Mitochondrion inner membrane</location>
        <topology evidence="1">Multi-pass membrane protein</topology>
        <orientation evidence="1">Matrix side</orientation>
    </subcellularLocation>
</comment>
<keyword evidence="7" id="KW-0496">Mitochondrion</keyword>
<evidence type="ECO:0000256" key="6">
    <source>
        <dbReference type="ARBA" id="ARBA00022989"/>
    </source>
</evidence>
<organism evidence="12 15">
    <name type="scientific">Loxostege sticticalis</name>
    <name type="common">Beet webworm moth</name>
    <dbReference type="NCBI Taxonomy" id="481309"/>
    <lineage>
        <taxon>Eukaryota</taxon>
        <taxon>Metazoa</taxon>
        <taxon>Ecdysozoa</taxon>
        <taxon>Arthropoda</taxon>
        <taxon>Hexapoda</taxon>
        <taxon>Insecta</taxon>
        <taxon>Pterygota</taxon>
        <taxon>Neoptera</taxon>
        <taxon>Endopterygota</taxon>
        <taxon>Lepidoptera</taxon>
        <taxon>Glossata</taxon>
        <taxon>Ditrysia</taxon>
        <taxon>Pyraloidea</taxon>
        <taxon>Crambidae</taxon>
        <taxon>Pyraustinae</taxon>
        <taxon>Loxostege</taxon>
    </lineage>
</organism>
<evidence type="ECO:0000256" key="4">
    <source>
        <dbReference type="ARBA" id="ARBA00022692"/>
    </source>
</evidence>
<feature type="transmembrane region" description="Helical" evidence="11">
    <location>
        <begin position="54"/>
        <end position="73"/>
    </location>
</feature>
<evidence type="ECO:0000313" key="12">
    <source>
        <dbReference type="EMBL" id="KAL0820726.1"/>
    </source>
</evidence>
<keyword evidence="4 11" id="KW-0812">Transmembrane</keyword>
<evidence type="ECO:0000256" key="3">
    <source>
        <dbReference type="ARBA" id="ARBA00018191"/>
    </source>
</evidence>
<dbReference type="EMBL" id="JBEDNZ010000019">
    <property type="protein sequence ID" value="KAL0820726.1"/>
    <property type="molecule type" value="Genomic_DNA"/>
</dbReference>
<protein>
    <recommendedName>
        <fullName evidence="3">NADH dehydrogenase [ubiquinone] 1 alpha subcomplex subunit 11</fullName>
    </recommendedName>
    <alternativeName>
        <fullName evidence="9">Complex I-B14.7</fullName>
    </alternativeName>
    <alternativeName>
        <fullName evidence="10">NADH-ubiquinone oxidoreductase subunit B14.7</fullName>
    </alternativeName>
</protein>
<accession>A0ABD0SQK0</accession>
<gene>
    <name evidence="13" type="ORF">ABMA27_006299</name>
    <name evidence="12" type="ORF">ABMA28_006555</name>
</gene>
<evidence type="ECO:0000256" key="8">
    <source>
        <dbReference type="ARBA" id="ARBA00023136"/>
    </source>
</evidence>
<keyword evidence="6 11" id="KW-1133">Transmembrane helix</keyword>
<feature type="transmembrane region" description="Helical" evidence="11">
    <location>
        <begin position="107"/>
        <end position="125"/>
    </location>
</feature>
<evidence type="ECO:0000313" key="13">
    <source>
        <dbReference type="EMBL" id="KAL0870145.1"/>
    </source>
</evidence>
<sequence>MLRYKYYDTPEGHDIFLKTFVTSKYAALTGLGAATFDVLMFSHPKGIVNTAGRFMWYIGPLVGMAAAFSVTTNVAQNIRGKNDKVNYFLGGASAGAIFGAWQKSGTIGVPMAVVLGLVAVIKKTAIDEGWELMPQVPHATKTIQSVRRDWSVAKDIEELKTFTTGSN</sequence>
<dbReference type="EMBL" id="JBEUOH010000019">
    <property type="protein sequence ID" value="KAL0870145.1"/>
    <property type="molecule type" value="Genomic_DNA"/>
</dbReference>
<keyword evidence="14" id="KW-1185">Reference proteome</keyword>
<evidence type="ECO:0000256" key="10">
    <source>
        <dbReference type="ARBA" id="ARBA00031497"/>
    </source>
</evidence>
<dbReference type="GO" id="GO:0005743">
    <property type="term" value="C:mitochondrial inner membrane"/>
    <property type="evidence" value="ECO:0007669"/>
    <property type="project" value="UniProtKB-SubCell"/>
</dbReference>
<evidence type="ECO:0000256" key="9">
    <source>
        <dbReference type="ARBA" id="ARBA00030608"/>
    </source>
</evidence>